<feature type="domain" description="Resolvase/invertase-type recombinase catalytic" evidence="1">
    <location>
        <begin position="12"/>
        <end position="165"/>
    </location>
</feature>
<evidence type="ECO:0000313" key="4">
    <source>
        <dbReference type="Proteomes" id="UP001352533"/>
    </source>
</evidence>
<keyword evidence="4" id="KW-1185">Reference proteome</keyword>
<evidence type="ECO:0000259" key="1">
    <source>
        <dbReference type="PROSITE" id="PS51736"/>
    </source>
</evidence>
<accession>A0ABU7QS14</accession>
<dbReference type="Gene3D" id="3.90.1750.20">
    <property type="entry name" value="Putative Large Serine Recombinase, Chain B, Domain 2"/>
    <property type="match status" value="1"/>
</dbReference>
<dbReference type="CDD" id="cd00338">
    <property type="entry name" value="Ser_Recombinase"/>
    <property type="match status" value="1"/>
</dbReference>
<evidence type="ECO:0000313" key="3">
    <source>
        <dbReference type="EMBL" id="MEE6113385.1"/>
    </source>
</evidence>
<dbReference type="PROSITE" id="PS51736">
    <property type="entry name" value="RECOMBINASES_3"/>
    <property type="match status" value="1"/>
</dbReference>
<dbReference type="InterPro" id="IPR011109">
    <property type="entry name" value="DNA_bind_recombinase_dom"/>
</dbReference>
<feature type="domain" description="Recombinase" evidence="2">
    <location>
        <begin position="191"/>
        <end position="316"/>
    </location>
</feature>
<comment type="caution">
    <text evidence="3">The sequence shown here is derived from an EMBL/GenBank/DDBJ whole genome shotgun (WGS) entry which is preliminary data.</text>
</comment>
<dbReference type="PROSITE" id="PS51737">
    <property type="entry name" value="RECOMBINASE_DNA_BIND"/>
    <property type="match status" value="1"/>
</dbReference>
<dbReference type="RefSeq" id="WP_194751782.1">
    <property type="nucleotide sequence ID" value="NZ_JACEWB010000022.1"/>
</dbReference>
<dbReference type="InterPro" id="IPR006119">
    <property type="entry name" value="Resolv_N"/>
</dbReference>
<reference evidence="3 4" key="1">
    <citation type="journal article" date="2022" name="Front. Microbiol.">
        <title>Commensal bacteria contribute to the growth of multidrug-resistant Avibacterium paragallinarum in chickens.</title>
        <authorList>
            <person name="Zhu J."/>
            <person name="Chen Y."/>
            <person name="Wu Y."/>
            <person name="Wang Y."/>
            <person name="Zhu K."/>
        </authorList>
    </citation>
    <scope>NUCLEOTIDE SEQUENCE [LARGE SCALE GENOMIC DNA]</scope>
    <source>
        <strain evidence="3 4">AV12</strain>
    </source>
</reference>
<dbReference type="InterPro" id="IPR038109">
    <property type="entry name" value="DNA_bind_recomb_sf"/>
</dbReference>
<protein>
    <submittedName>
        <fullName evidence="3">Recombinase family protein</fullName>
    </submittedName>
</protein>
<dbReference type="SMART" id="SM00857">
    <property type="entry name" value="Resolvase"/>
    <property type="match status" value="1"/>
</dbReference>
<proteinExistence type="predicted"/>
<gene>
    <name evidence="3" type="ORF">M5S25_09305</name>
</gene>
<dbReference type="PANTHER" id="PTHR30461:SF23">
    <property type="entry name" value="DNA RECOMBINASE-RELATED"/>
    <property type="match status" value="1"/>
</dbReference>
<sequence length="536" mass="62025">MLIRTKNQLKNRAVSYIRMSTEHQEFSPDLQRCFIENYAKENKLEIVHEYIDEGKSGLSAENRPQFLSMIKLVQSGNADFNHILVYDISRWGRFMNIDESAHYEQICTYQGIRVHYCAEQFKGNDISSQIFKLVKRVSAGDYCRELGVKVFNGQKNLVQRGFRQGGAAGFGLRRRLIDAQGNAKFSLKLGERKSLQTDRIILVAGPKEEQEIVLQIYNDFVYGHKTEQQIADKLNSQGIVTDRGTAWTKGVVHQILINEKYVGHNVWNKRSASKTRDYKGKNPIEEWVRVDSAFEAIVPQALFNAAQSIIYQRSARLSDDEMLERLKILLKEKGKLSGIIIDEAENCPSSSAYSSRFGSLLNTYTLINYKPERDYHYVEINRLLRKQYKAFVQKTLDTIIKLGGSVYIDEKTDLVHINNEFTASIVLSRCRLSRSLSGAKRWLIRFDSSLNPDITIAVRLNENATEILDYYLLPMMGQAHEKLKLSESNPAEFEIYRHNNLDRFFIMAERILVKEFIYAKRHYSDFTYRQNSCFKS</sequence>
<dbReference type="Pfam" id="PF07508">
    <property type="entry name" value="Recombinase"/>
    <property type="match status" value="1"/>
</dbReference>
<dbReference type="Gene3D" id="3.40.50.1390">
    <property type="entry name" value="Resolvase, N-terminal catalytic domain"/>
    <property type="match status" value="1"/>
</dbReference>
<dbReference type="InterPro" id="IPR036162">
    <property type="entry name" value="Resolvase-like_N_sf"/>
</dbReference>
<evidence type="ECO:0000259" key="2">
    <source>
        <dbReference type="PROSITE" id="PS51737"/>
    </source>
</evidence>
<dbReference type="PANTHER" id="PTHR30461">
    <property type="entry name" value="DNA-INVERTASE FROM LAMBDOID PROPHAGE"/>
    <property type="match status" value="1"/>
</dbReference>
<dbReference type="InterPro" id="IPR050639">
    <property type="entry name" value="SSR_resolvase"/>
</dbReference>
<dbReference type="SUPFAM" id="SSF53041">
    <property type="entry name" value="Resolvase-like"/>
    <property type="match status" value="1"/>
</dbReference>
<dbReference type="EMBL" id="JAMDKS010000022">
    <property type="protein sequence ID" value="MEE6113385.1"/>
    <property type="molecule type" value="Genomic_DNA"/>
</dbReference>
<dbReference type="Pfam" id="PF00239">
    <property type="entry name" value="Resolvase"/>
    <property type="match status" value="1"/>
</dbReference>
<name>A0ABU7QS14_AVIPA</name>
<organism evidence="3 4">
    <name type="scientific">Avibacterium paragallinarum</name>
    <name type="common">Haemophilus gallinarum</name>
    <dbReference type="NCBI Taxonomy" id="728"/>
    <lineage>
        <taxon>Bacteria</taxon>
        <taxon>Pseudomonadati</taxon>
        <taxon>Pseudomonadota</taxon>
        <taxon>Gammaproteobacteria</taxon>
        <taxon>Pasteurellales</taxon>
        <taxon>Pasteurellaceae</taxon>
        <taxon>Avibacterium</taxon>
    </lineage>
</organism>
<dbReference type="Proteomes" id="UP001352533">
    <property type="component" value="Unassembled WGS sequence"/>
</dbReference>